<evidence type="ECO:0000256" key="1">
    <source>
        <dbReference type="SAM" id="MobiDB-lite"/>
    </source>
</evidence>
<protein>
    <submittedName>
        <fullName evidence="2">Uncharacterized protein</fullName>
    </submittedName>
</protein>
<feature type="region of interest" description="Disordered" evidence="1">
    <location>
        <begin position="1"/>
        <end position="182"/>
    </location>
</feature>
<name>A0A9W8Y4R7_9PLEO</name>
<feature type="compositionally biased region" description="Basic and acidic residues" evidence="1">
    <location>
        <begin position="30"/>
        <end position="54"/>
    </location>
</feature>
<evidence type="ECO:0000313" key="2">
    <source>
        <dbReference type="EMBL" id="KAJ4365894.1"/>
    </source>
</evidence>
<dbReference type="OrthoDB" id="3731753at2759"/>
<feature type="compositionally biased region" description="Acidic residues" evidence="1">
    <location>
        <begin position="291"/>
        <end position="315"/>
    </location>
</feature>
<feature type="region of interest" description="Disordered" evidence="1">
    <location>
        <begin position="287"/>
        <end position="318"/>
    </location>
</feature>
<feature type="compositionally biased region" description="Low complexity" evidence="1">
    <location>
        <begin position="157"/>
        <end position="182"/>
    </location>
</feature>
<keyword evidence="3" id="KW-1185">Reference proteome</keyword>
<comment type="caution">
    <text evidence="2">The sequence shown here is derived from an EMBL/GenBank/DDBJ whole genome shotgun (WGS) entry which is preliminary data.</text>
</comment>
<feature type="compositionally biased region" description="Basic residues" evidence="1">
    <location>
        <begin position="130"/>
        <end position="141"/>
    </location>
</feature>
<proteinExistence type="predicted"/>
<gene>
    <name evidence="2" type="ORF">N0V83_008516</name>
</gene>
<organism evidence="2 3">
    <name type="scientific">Neocucurbitaria cava</name>
    <dbReference type="NCBI Taxonomy" id="798079"/>
    <lineage>
        <taxon>Eukaryota</taxon>
        <taxon>Fungi</taxon>
        <taxon>Dikarya</taxon>
        <taxon>Ascomycota</taxon>
        <taxon>Pezizomycotina</taxon>
        <taxon>Dothideomycetes</taxon>
        <taxon>Pleosporomycetidae</taxon>
        <taxon>Pleosporales</taxon>
        <taxon>Pleosporineae</taxon>
        <taxon>Cucurbitariaceae</taxon>
        <taxon>Neocucurbitaria</taxon>
    </lineage>
</organism>
<evidence type="ECO:0000313" key="3">
    <source>
        <dbReference type="Proteomes" id="UP001140560"/>
    </source>
</evidence>
<dbReference type="Proteomes" id="UP001140560">
    <property type="component" value="Unassembled WGS sequence"/>
</dbReference>
<feature type="compositionally biased region" description="Polar residues" evidence="1">
    <location>
        <begin position="55"/>
        <end position="64"/>
    </location>
</feature>
<feature type="compositionally biased region" description="Polar residues" evidence="1">
    <location>
        <begin position="107"/>
        <end position="118"/>
    </location>
</feature>
<accession>A0A9W8Y4R7</accession>
<dbReference type="AlphaFoldDB" id="A0A9W8Y4R7"/>
<dbReference type="EMBL" id="JAPEUY010000015">
    <property type="protein sequence ID" value="KAJ4365894.1"/>
    <property type="molecule type" value="Genomic_DNA"/>
</dbReference>
<sequence length="404" mass="45416">MATHSSEFLDVDEYERKPGLHRSRSGGYADHLEEQVLWDRRDRERQMKRYHDSRYASTATPEQRSTSDRLGVPVFESTRRNRSNSDIARRKEESPAARYNVQEVRPNPNSTYDYSLTSEPALPSQLPVPHKWKPQQHRKKPSINVEIHQDNPPSSTPPSATSTHTPRRSPSASPRSPTAQPQLQYQHATLQTALAQITTTCNAYLEVEAADPRDLTFTKISDRVKGFSFDLQVWAHVVSLDSMAQIDSRKRRVVEAASRGLDRLIERVGELNDACKEAKPRDLKYRALPAVDDDDDDEDMFGNDDDEADGDEGSEQADPTESLGFIIQSSLHSIELQIQTLKRLSRALQEASPDAKDEVVQVGALVEEVAKYFGEQDALDRYGIDGKFAGGKALKEARYAAAAR</sequence>
<reference evidence="2" key="1">
    <citation type="submission" date="2022-10" db="EMBL/GenBank/DDBJ databases">
        <title>Tapping the CABI collections for fungal endophytes: first genome assemblies for Collariella, Neodidymelliopsis, Ascochyta clinopodiicola, Didymella pomorum, Didymosphaeria variabile, Neocosmospora piperis and Neocucurbitaria cava.</title>
        <authorList>
            <person name="Hill R."/>
        </authorList>
    </citation>
    <scope>NUCLEOTIDE SEQUENCE</scope>
    <source>
        <strain evidence="2">IMI 356814</strain>
    </source>
</reference>